<sequence length="379" mass="42970">MKLATMPPTTPVAVWIGAFLIPYLIAYLVHFPQTRGLRLGLFPLGVFCGGWLIATINIADEPLFALPFVETTLKWNLVAGTRFAFLHRPPFYPPLPAEPFFARVRHSTPFRAFNLLLDANRLVSLRPITEPHVPHLRALALHLGAFLFHKLVVDTLSYPAHLLGIGPDHPKFGLQTWVGAVWWRCVWGGMMYQGTAMVLELIAFVEIASGLYTGEEWPKVFHNPLASSSLIEWWGTRYHALMRDFFTRMARPFAVGPQPLRFIGVFLVSGLYHIIQFYPFTRRLEWWPHMTFWLGCGLGCALEWAFYKATGKRVGGIQGKMWMFAWLCFVSGPLVSFDLHRGACSRDIKIGREGNGEGSLLVWILYALGLSPAQMREEV</sequence>
<feature type="transmembrane region" description="Helical" evidence="8">
    <location>
        <begin position="290"/>
        <end position="307"/>
    </location>
</feature>
<dbReference type="GO" id="GO:0006629">
    <property type="term" value="P:lipid metabolic process"/>
    <property type="evidence" value="ECO:0007669"/>
    <property type="project" value="InterPro"/>
</dbReference>
<feature type="transmembrane region" description="Helical" evidence="8">
    <location>
        <begin position="12"/>
        <end position="29"/>
    </location>
</feature>
<evidence type="ECO:0000256" key="2">
    <source>
        <dbReference type="ARBA" id="ARBA00005179"/>
    </source>
</evidence>
<dbReference type="PANTHER" id="PTHR31595">
    <property type="entry name" value="LONG-CHAIN-ALCOHOL O-FATTY-ACYLTRANSFERASE 3-RELATED"/>
    <property type="match status" value="1"/>
</dbReference>
<comment type="subcellular location">
    <subcellularLocation>
        <location evidence="1">Membrane</location>
        <topology evidence="1">Multi-pass membrane protein</topology>
    </subcellularLocation>
</comment>
<evidence type="ECO:0000256" key="7">
    <source>
        <dbReference type="ARBA" id="ARBA00023136"/>
    </source>
</evidence>
<dbReference type="InterPro" id="IPR032805">
    <property type="entry name" value="Wax_synthase_dom"/>
</dbReference>
<comment type="caution">
    <text evidence="10">The sequence shown here is derived from an EMBL/GenBank/DDBJ whole genome shotgun (WGS) entry which is preliminary data.</text>
</comment>
<dbReference type="InterPro" id="IPR044851">
    <property type="entry name" value="Wax_synthase"/>
</dbReference>
<dbReference type="GO" id="GO:0016020">
    <property type="term" value="C:membrane"/>
    <property type="evidence" value="ECO:0007669"/>
    <property type="project" value="UniProtKB-SubCell"/>
</dbReference>
<comment type="similarity">
    <text evidence="3">Belongs to the wax synthase family.</text>
</comment>
<evidence type="ECO:0000313" key="10">
    <source>
        <dbReference type="EMBL" id="KAK1927332.1"/>
    </source>
</evidence>
<keyword evidence="7 8" id="KW-0472">Membrane</keyword>
<accession>A0AAD9FW29</accession>
<keyword evidence="6 8" id="KW-1133">Transmembrane helix</keyword>
<gene>
    <name evidence="10" type="ORF">DB88DRAFT_477645</name>
</gene>
<dbReference type="Proteomes" id="UP001182556">
    <property type="component" value="Unassembled WGS sequence"/>
</dbReference>
<dbReference type="Pfam" id="PF13813">
    <property type="entry name" value="MBOAT_2"/>
    <property type="match status" value="1"/>
</dbReference>
<feature type="transmembrane region" description="Helical" evidence="8">
    <location>
        <begin position="260"/>
        <end position="278"/>
    </location>
</feature>
<comment type="pathway">
    <text evidence="2">Secondary metabolite biosynthesis.</text>
</comment>
<feature type="transmembrane region" description="Helical" evidence="8">
    <location>
        <begin position="319"/>
        <end position="337"/>
    </location>
</feature>
<proteinExistence type="inferred from homology"/>
<evidence type="ECO:0000256" key="3">
    <source>
        <dbReference type="ARBA" id="ARBA00007282"/>
    </source>
</evidence>
<keyword evidence="5 8" id="KW-0812">Transmembrane</keyword>
<feature type="transmembrane region" description="Helical" evidence="8">
    <location>
        <begin position="41"/>
        <end position="59"/>
    </location>
</feature>
<keyword evidence="4" id="KW-0808">Transferase</keyword>
<reference evidence="10" key="1">
    <citation type="submission" date="2023-02" db="EMBL/GenBank/DDBJ databases">
        <title>Identification and recombinant expression of a fungal hydrolase from Papiliotrema laurentii that hydrolyzes apple cutin and clears colloidal polyester polyurethane.</title>
        <authorList>
            <consortium name="DOE Joint Genome Institute"/>
            <person name="Roman V.A."/>
            <person name="Bojanowski C."/>
            <person name="Crable B.R."/>
            <person name="Wagner D.N."/>
            <person name="Hung C.S."/>
            <person name="Nadeau L.J."/>
            <person name="Schratz L."/>
            <person name="Haridas S."/>
            <person name="Pangilinan J."/>
            <person name="Lipzen A."/>
            <person name="Na H."/>
            <person name="Yan M."/>
            <person name="Ng V."/>
            <person name="Grigoriev I.V."/>
            <person name="Spatafora J.W."/>
            <person name="Barlow D."/>
            <person name="Biffinger J."/>
            <person name="Kelley-Loughnane N."/>
            <person name="Varaljay V.A."/>
            <person name="Crookes-Goodson W.J."/>
        </authorList>
    </citation>
    <scope>NUCLEOTIDE SEQUENCE</scope>
    <source>
        <strain evidence="10">5307AH</strain>
    </source>
</reference>
<evidence type="ECO:0000256" key="4">
    <source>
        <dbReference type="ARBA" id="ARBA00022679"/>
    </source>
</evidence>
<protein>
    <recommendedName>
        <fullName evidence="9">Wax synthase domain-containing protein</fullName>
    </recommendedName>
</protein>
<dbReference type="GO" id="GO:0008374">
    <property type="term" value="F:O-acyltransferase activity"/>
    <property type="evidence" value="ECO:0007669"/>
    <property type="project" value="InterPro"/>
</dbReference>
<dbReference type="EMBL" id="JAODAN010000001">
    <property type="protein sequence ID" value="KAK1927332.1"/>
    <property type="molecule type" value="Genomic_DNA"/>
</dbReference>
<feature type="domain" description="Wax synthase" evidence="9">
    <location>
        <begin position="217"/>
        <end position="292"/>
    </location>
</feature>
<evidence type="ECO:0000259" key="9">
    <source>
        <dbReference type="Pfam" id="PF13813"/>
    </source>
</evidence>
<dbReference type="AlphaFoldDB" id="A0AAD9FW29"/>
<evidence type="ECO:0000256" key="5">
    <source>
        <dbReference type="ARBA" id="ARBA00022692"/>
    </source>
</evidence>
<name>A0AAD9FW29_PAPLA</name>
<dbReference type="PANTHER" id="PTHR31595:SF57">
    <property type="entry name" value="OS04G0481900 PROTEIN"/>
    <property type="match status" value="1"/>
</dbReference>
<organism evidence="10 11">
    <name type="scientific">Papiliotrema laurentii</name>
    <name type="common">Cryptococcus laurentii</name>
    <dbReference type="NCBI Taxonomy" id="5418"/>
    <lineage>
        <taxon>Eukaryota</taxon>
        <taxon>Fungi</taxon>
        <taxon>Dikarya</taxon>
        <taxon>Basidiomycota</taxon>
        <taxon>Agaricomycotina</taxon>
        <taxon>Tremellomycetes</taxon>
        <taxon>Tremellales</taxon>
        <taxon>Rhynchogastremaceae</taxon>
        <taxon>Papiliotrema</taxon>
    </lineage>
</organism>
<evidence type="ECO:0000256" key="1">
    <source>
        <dbReference type="ARBA" id="ARBA00004141"/>
    </source>
</evidence>
<evidence type="ECO:0000313" key="11">
    <source>
        <dbReference type="Proteomes" id="UP001182556"/>
    </source>
</evidence>
<keyword evidence="11" id="KW-1185">Reference proteome</keyword>
<evidence type="ECO:0000256" key="6">
    <source>
        <dbReference type="ARBA" id="ARBA00022989"/>
    </source>
</evidence>
<evidence type="ECO:0000256" key="8">
    <source>
        <dbReference type="SAM" id="Phobius"/>
    </source>
</evidence>